<organism evidence="2 3">
    <name type="scientific">Bradyrhizobium betae</name>
    <dbReference type="NCBI Taxonomy" id="244734"/>
    <lineage>
        <taxon>Bacteria</taxon>
        <taxon>Pseudomonadati</taxon>
        <taxon>Pseudomonadota</taxon>
        <taxon>Alphaproteobacteria</taxon>
        <taxon>Hyphomicrobiales</taxon>
        <taxon>Nitrobacteraceae</taxon>
        <taxon>Bradyrhizobium</taxon>
    </lineage>
</organism>
<evidence type="ECO:0000313" key="3">
    <source>
        <dbReference type="Proteomes" id="UP000290819"/>
    </source>
</evidence>
<accession>A0A4Q1UFW8</accession>
<gene>
    <name evidence="2" type="ORF">B5V03_40190</name>
</gene>
<dbReference type="PROSITE" id="PS51257">
    <property type="entry name" value="PROKAR_LIPOPROTEIN"/>
    <property type="match status" value="1"/>
</dbReference>
<keyword evidence="3" id="KW-1185">Reference proteome</keyword>
<feature type="signal peptide" evidence="1">
    <location>
        <begin position="1"/>
        <end position="23"/>
    </location>
</feature>
<proteinExistence type="predicted"/>
<reference evidence="2 3" key="1">
    <citation type="submission" date="2017-03" db="EMBL/GenBank/DDBJ databases">
        <authorList>
            <person name="Safronova V.I."/>
            <person name="Sazanova A.L."/>
            <person name="Chirak E.R."/>
        </authorList>
    </citation>
    <scope>NUCLEOTIDE SEQUENCE [LARGE SCALE GENOMIC DNA]</scope>
    <source>
        <strain evidence="2 3">Opo-243</strain>
    </source>
</reference>
<dbReference type="AlphaFoldDB" id="A0A4Q1UFW8"/>
<dbReference type="Proteomes" id="UP000290819">
    <property type="component" value="Unassembled WGS sequence"/>
</dbReference>
<evidence type="ECO:0000256" key="1">
    <source>
        <dbReference type="SAM" id="SignalP"/>
    </source>
</evidence>
<evidence type="ECO:0000313" key="2">
    <source>
        <dbReference type="EMBL" id="RXT33391.1"/>
    </source>
</evidence>
<protein>
    <submittedName>
        <fullName evidence="2">Uncharacterized protein</fullName>
    </submittedName>
</protein>
<sequence length="90" mass="10158">MRLLIATGAAAGLLAVSAASASAAIACRGDFCWRIHSPYPYPPSPTIVIHPDYWRPPTATIVIHERWRPAERYTRQYIVRDYDGFGDPEW</sequence>
<name>A0A4Q1UFW8_9BRAD</name>
<dbReference type="EMBL" id="MZXW01000057">
    <property type="protein sequence ID" value="RXT33391.1"/>
    <property type="molecule type" value="Genomic_DNA"/>
</dbReference>
<feature type="chain" id="PRO_5020651418" evidence="1">
    <location>
        <begin position="24"/>
        <end position="90"/>
    </location>
</feature>
<comment type="caution">
    <text evidence="2">The sequence shown here is derived from an EMBL/GenBank/DDBJ whole genome shotgun (WGS) entry which is preliminary data.</text>
</comment>
<keyword evidence="1" id="KW-0732">Signal</keyword>